<evidence type="ECO:0000256" key="5">
    <source>
        <dbReference type="ARBA" id="ARBA00022741"/>
    </source>
</evidence>
<comment type="caution">
    <text evidence="12">The sequence shown here is derived from an EMBL/GenBank/DDBJ whole genome shotgun (WGS) entry which is preliminary data.</text>
</comment>
<dbReference type="PROSITE" id="PS50929">
    <property type="entry name" value="ABC_TM1F"/>
    <property type="match status" value="2"/>
</dbReference>
<dbReference type="InterPro" id="IPR003439">
    <property type="entry name" value="ABC_transporter-like_ATP-bd"/>
</dbReference>
<feature type="transmembrane region" description="Helical" evidence="9">
    <location>
        <begin position="1075"/>
        <end position="1095"/>
    </location>
</feature>
<evidence type="ECO:0000256" key="2">
    <source>
        <dbReference type="ARBA" id="ARBA00022448"/>
    </source>
</evidence>
<dbReference type="PANTHER" id="PTHR24223">
    <property type="entry name" value="ATP-BINDING CASSETTE SUB-FAMILY C"/>
    <property type="match status" value="1"/>
</dbReference>
<evidence type="ECO:0000256" key="9">
    <source>
        <dbReference type="SAM" id="Phobius"/>
    </source>
</evidence>
<dbReference type="Pfam" id="PF00664">
    <property type="entry name" value="ABC_membrane"/>
    <property type="match status" value="2"/>
</dbReference>
<dbReference type="InterPro" id="IPR017871">
    <property type="entry name" value="ABC_transporter-like_CS"/>
</dbReference>
<dbReference type="FunFam" id="3.40.50.300:FF:001577">
    <property type="entry name" value="ABC bile acid transporter"/>
    <property type="match status" value="1"/>
</dbReference>
<evidence type="ECO:0000256" key="6">
    <source>
        <dbReference type="ARBA" id="ARBA00022840"/>
    </source>
</evidence>
<organism evidence="12 13">
    <name type="scientific">Blumeria graminis f. sp. triticale</name>
    <dbReference type="NCBI Taxonomy" id="1689686"/>
    <lineage>
        <taxon>Eukaryota</taxon>
        <taxon>Fungi</taxon>
        <taxon>Dikarya</taxon>
        <taxon>Ascomycota</taxon>
        <taxon>Pezizomycotina</taxon>
        <taxon>Leotiomycetes</taxon>
        <taxon>Erysiphales</taxon>
        <taxon>Erysiphaceae</taxon>
        <taxon>Blumeria</taxon>
    </lineage>
</organism>
<feature type="transmembrane region" description="Helical" evidence="9">
    <location>
        <begin position="471"/>
        <end position="493"/>
    </location>
</feature>
<dbReference type="GO" id="GO:0016020">
    <property type="term" value="C:membrane"/>
    <property type="evidence" value="ECO:0007669"/>
    <property type="project" value="UniProtKB-SubCell"/>
</dbReference>
<name>A0A9W4CV98_BLUGR</name>
<comment type="subcellular location">
    <subcellularLocation>
        <location evidence="1">Membrane</location>
        <topology evidence="1">Multi-pass membrane protein</topology>
    </subcellularLocation>
</comment>
<protein>
    <submittedName>
        <fullName evidence="12">BgTH12-03514</fullName>
    </submittedName>
</protein>
<evidence type="ECO:0000256" key="7">
    <source>
        <dbReference type="ARBA" id="ARBA00022989"/>
    </source>
</evidence>
<feature type="transmembrane region" description="Helical" evidence="9">
    <location>
        <begin position="1170"/>
        <end position="1193"/>
    </location>
</feature>
<dbReference type="InterPro" id="IPR011527">
    <property type="entry name" value="ABC1_TM_dom"/>
</dbReference>
<feature type="domain" description="ABC transporter" evidence="10">
    <location>
        <begin position="650"/>
        <end position="874"/>
    </location>
</feature>
<evidence type="ECO:0000256" key="1">
    <source>
        <dbReference type="ARBA" id="ARBA00004141"/>
    </source>
</evidence>
<accession>A0A9W4CV98</accession>
<reference evidence="12" key="1">
    <citation type="submission" date="2020-10" db="EMBL/GenBank/DDBJ databases">
        <authorList>
            <person name="Muller C M."/>
        </authorList>
    </citation>
    <scope>NUCLEOTIDE SEQUENCE</scope>
    <source>
        <strain evidence="12">THUN-12</strain>
    </source>
</reference>
<dbReference type="InterPro" id="IPR050173">
    <property type="entry name" value="ABC_transporter_C-like"/>
</dbReference>
<dbReference type="PROSITE" id="PS00211">
    <property type="entry name" value="ABC_TRANSPORTER_1"/>
    <property type="match status" value="2"/>
</dbReference>
<proteinExistence type="predicted"/>
<feature type="transmembrane region" description="Helical" evidence="9">
    <location>
        <begin position="123"/>
        <end position="141"/>
    </location>
</feature>
<evidence type="ECO:0000313" key="13">
    <source>
        <dbReference type="Proteomes" id="UP000683417"/>
    </source>
</evidence>
<keyword evidence="7 9" id="KW-1133">Transmembrane helix</keyword>
<dbReference type="Pfam" id="PF00005">
    <property type="entry name" value="ABC_tran"/>
    <property type="match status" value="2"/>
</dbReference>
<keyword evidence="3 9" id="KW-0812">Transmembrane</keyword>
<dbReference type="Proteomes" id="UP000683417">
    <property type="component" value="Unassembled WGS sequence"/>
</dbReference>
<feature type="transmembrane region" description="Helical" evidence="9">
    <location>
        <begin position="922"/>
        <end position="943"/>
    </location>
</feature>
<feature type="transmembrane region" description="Helical" evidence="9">
    <location>
        <begin position="172"/>
        <end position="195"/>
    </location>
</feature>
<feature type="domain" description="ABC transporter" evidence="10">
    <location>
        <begin position="1250"/>
        <end position="1465"/>
    </location>
</feature>
<keyword evidence="2" id="KW-0813">Transport</keyword>
<dbReference type="CDD" id="cd03244">
    <property type="entry name" value="ABCC_MRP_domain2"/>
    <property type="match status" value="1"/>
</dbReference>
<keyword evidence="5" id="KW-0547">Nucleotide-binding</keyword>
<gene>
    <name evidence="12" type="ORF">BGTH12_LOCUS756</name>
</gene>
<dbReference type="GO" id="GO:0016887">
    <property type="term" value="F:ATP hydrolysis activity"/>
    <property type="evidence" value="ECO:0007669"/>
    <property type="project" value="InterPro"/>
</dbReference>
<feature type="transmembrane region" description="Helical" evidence="9">
    <location>
        <begin position="561"/>
        <end position="585"/>
    </location>
</feature>
<keyword evidence="8 9" id="KW-0472">Membrane</keyword>
<keyword evidence="6" id="KW-0067">ATP-binding</keyword>
<evidence type="ECO:0000259" key="11">
    <source>
        <dbReference type="PROSITE" id="PS50929"/>
    </source>
</evidence>
<dbReference type="EMBL" id="CAJHIT010000002">
    <property type="protein sequence ID" value="CAD6499398.1"/>
    <property type="molecule type" value="Genomic_DNA"/>
</dbReference>
<dbReference type="CDD" id="cd18596">
    <property type="entry name" value="ABC_6TM_VMR1_D1_like"/>
    <property type="match status" value="1"/>
</dbReference>
<evidence type="ECO:0000259" key="10">
    <source>
        <dbReference type="PROSITE" id="PS50893"/>
    </source>
</evidence>
<dbReference type="PANTHER" id="PTHR24223:SF415">
    <property type="entry name" value="FI20190P1"/>
    <property type="match status" value="1"/>
</dbReference>
<feature type="transmembrane region" description="Helical" evidence="9">
    <location>
        <begin position="976"/>
        <end position="1003"/>
    </location>
</feature>
<sequence>MSKYSLQQIIRSSNFHSLKEISCTNGQFWDQFNAKFQACALIYISSIPIVAAIIILAFKTWLYLAQRYHATPTWLRWRFVKELEETAGQSNTNSNRQTIILTVLSVAGFCSQLVTIFYLKFGIMLMVSPVAAWAIIVLSCASRKNTAAPLDLLFILIIMTVTQSILLIDGELYKSGVFVCLPALFAAGAVVNILVMPMREPSLSSQGISPPFSKPTAELRSPEDNITVWQFMSVSWISPLLYLGSKRQLNDEDVWSLGYEFKHRIIFEKFRDMKGSILQRLLAANWPDLCIITGLGLIELCANLLSPLLLQKILQNFEKPLTSTRATIVYASLMLIVRLISSQSSVFNLWFGRRAYERSRGELITVLYEKTLNRKVTYRSSAGVNRASVSEGTSSSPRKLSFIGKIKKALMKPVRLLQAPSLASKYSAEKVASAGKVISLMRFDAYEVAQRFWEFSSITTQPFSLIFSTFLIWRLLGSSCLVGILTILIAQAINSRIARTLIYWERERKSSIDTKLTLINQFVDAIKYLRYCGWQDVWLDRIMESRQHELRLRVITSLWKLSISFTNSFASGLFPVVAFSAYTILTKNPLRIDIAFPAIQLFSMLENNLRDLPTLITQSLLNARISLRRLDDFFSEPDVAKPETTHNSEIQLRNASFSWPGENQPVLHEISASFKPGLTVIYGEVGAGKSMMLQALLGELDLISGEYYPTSEIIGYCGQTPWLQSMSIRENILFSSAYENDRYNEVIEACDLAPDFSTFQHGDLSMVGENGTGLSGGQKARVSLARAIYSRANVLILDDPISALDPQTSNTVVEKCLGGQILEGRTVILVTHRPELCSGIAKQIIYMSKGRAFVLDPDKIPCAQQDPSQTSRTVCHDEVNHSDDSIVPNNAPHSFMDDEFRAHGGVPTKVYWQYIRAGKLKWWIIHIGIVALFRLIGIGKTWFLKEWGEAYENPIEITSGSLFRRFPSPSTDIRPWLVSFFLLAVAQSTAYLVSQGFILVIIYNAGKTLFEMVMGKVAHATFRFYDVTPVGRLMNRLTSDINTVDGNISNQFHDFVFLSITWLSSLMVIASVTPIFLFFAIGLSIAFIVTFLQFLPTSQSLRRLEMVSLTPLISNFGAVTEGLTTIRAYGSSSRFQDRVIAVTDTFQKMDHFYWSLQAWLMYRLDILSDLSTFILIILALYTGLSAGLTAFVLTASSKFVTATHSLCRKYGQIQIDFVSVERVIELLSISQEPCGKVTPPAYWPRYGAEIIFDNVSIQYAPHCEPALSEVSLRIKGGSVTAITGRTGSGKSTLALSLLASVRATNGRIFIDGIDITSVDPQCLRSRLTFISQEPVLFAGTIQENLDPLDQYPVTECLAVLAAIADSRGAWSLQTRVEASGRNLSQGQRQLVGLARALLRRSSIIILDEATASVDSETAARVLALLREWLSESTIITIAHRVEAVKNADAIVVLEKGRVLEVAKEVIT</sequence>
<dbReference type="InterPro" id="IPR003593">
    <property type="entry name" value="AAA+_ATPase"/>
</dbReference>
<evidence type="ECO:0000256" key="4">
    <source>
        <dbReference type="ARBA" id="ARBA00022737"/>
    </source>
</evidence>
<keyword evidence="4" id="KW-0677">Repeat</keyword>
<dbReference type="CDD" id="cd18604">
    <property type="entry name" value="ABC_6TM_VMR1_D2_like"/>
    <property type="match status" value="1"/>
</dbReference>
<dbReference type="SMART" id="SM00382">
    <property type="entry name" value="AAA"/>
    <property type="match status" value="2"/>
</dbReference>
<dbReference type="FunFam" id="1.20.1560.10:FF:000013">
    <property type="entry name" value="ABC transporter C family member 2"/>
    <property type="match status" value="1"/>
</dbReference>
<dbReference type="GO" id="GO:0005737">
    <property type="term" value="C:cytoplasm"/>
    <property type="evidence" value="ECO:0007669"/>
    <property type="project" value="UniProtKB-ARBA"/>
</dbReference>
<feature type="transmembrane region" description="Helical" evidence="9">
    <location>
        <begin position="40"/>
        <end position="58"/>
    </location>
</feature>
<dbReference type="CDD" id="cd03250">
    <property type="entry name" value="ABCC_MRP_domain1"/>
    <property type="match status" value="1"/>
</dbReference>
<evidence type="ECO:0000313" key="12">
    <source>
        <dbReference type="EMBL" id="CAD6499398.1"/>
    </source>
</evidence>
<dbReference type="PROSITE" id="PS50893">
    <property type="entry name" value="ABC_TRANSPORTER_2"/>
    <property type="match status" value="2"/>
</dbReference>
<feature type="domain" description="ABC transmembrane type-1" evidence="11">
    <location>
        <begin position="976"/>
        <end position="1196"/>
    </location>
</feature>
<evidence type="ECO:0000256" key="8">
    <source>
        <dbReference type="ARBA" id="ARBA00023136"/>
    </source>
</evidence>
<dbReference type="GO" id="GO:0140359">
    <property type="term" value="F:ABC-type transporter activity"/>
    <property type="evidence" value="ECO:0007669"/>
    <property type="project" value="InterPro"/>
</dbReference>
<evidence type="ECO:0000256" key="3">
    <source>
        <dbReference type="ARBA" id="ARBA00022692"/>
    </source>
</evidence>
<dbReference type="GO" id="GO:0005524">
    <property type="term" value="F:ATP binding"/>
    <property type="evidence" value="ECO:0007669"/>
    <property type="project" value="UniProtKB-KW"/>
</dbReference>
<feature type="domain" description="ABC transmembrane type-1" evidence="11">
    <location>
        <begin position="291"/>
        <end position="621"/>
    </location>
</feature>
<feature type="transmembrane region" description="Helical" evidence="9">
    <location>
        <begin position="148"/>
        <end position="166"/>
    </location>
</feature>